<organism evidence="7 8">
    <name type="scientific">Pagothenia borchgrevinki</name>
    <name type="common">Bald rockcod</name>
    <name type="synonym">Trematomus borchgrevinki</name>
    <dbReference type="NCBI Taxonomy" id="8213"/>
    <lineage>
        <taxon>Eukaryota</taxon>
        <taxon>Metazoa</taxon>
        <taxon>Chordata</taxon>
        <taxon>Craniata</taxon>
        <taxon>Vertebrata</taxon>
        <taxon>Euteleostomi</taxon>
        <taxon>Actinopterygii</taxon>
        <taxon>Neopterygii</taxon>
        <taxon>Teleostei</taxon>
        <taxon>Neoteleostei</taxon>
        <taxon>Acanthomorphata</taxon>
        <taxon>Eupercaria</taxon>
        <taxon>Perciformes</taxon>
        <taxon>Notothenioidei</taxon>
        <taxon>Nototheniidae</taxon>
        <taxon>Pagothenia</taxon>
    </lineage>
</organism>
<keyword evidence="3" id="KW-0472">Membrane</keyword>
<dbReference type="GO" id="GO:0007229">
    <property type="term" value="P:integrin-mediated signaling pathway"/>
    <property type="evidence" value="ECO:0007669"/>
    <property type="project" value="UniProtKB-KW"/>
</dbReference>
<reference evidence="7 8" key="2">
    <citation type="journal article" date="2024" name="G3 (Bethesda)">
        <title>The genome of the cryopelagic Antarctic bald notothen, Trematomus borchgrevinki.</title>
        <authorList>
            <person name="Rayamajhi N."/>
            <person name="Rivera-Colon A.G."/>
            <person name="Minhas B.F."/>
            <person name="Cheng C.C."/>
            <person name="Catchen J.M."/>
        </authorList>
    </citation>
    <scope>NUCLEOTIDE SEQUENCE [LARGE SCALE GENOMIC DNA]</scope>
    <source>
        <strain evidence="7">AGRC-2024</strain>
    </source>
</reference>
<comment type="subcellular location">
    <subcellularLocation>
        <location evidence="1">Membrane</location>
        <topology evidence="1">Single-pass type I membrane protein</topology>
    </subcellularLocation>
</comment>
<keyword evidence="2" id="KW-0401">Integrin</keyword>
<sequence length="104" mass="11700">MFGMKGWHEPSSKRREAELEALSIDGLSFLSKKRKYKTLTCSDGLKCVELRCPLLGLDSTAVIVLNSRLWNTIFTERGYMSCLAHSKKPSHEKDPNTETAPLKA</sequence>
<dbReference type="SUPFAM" id="SSF69179">
    <property type="entry name" value="Integrin domains"/>
    <property type="match status" value="1"/>
</dbReference>
<evidence type="ECO:0000256" key="1">
    <source>
        <dbReference type="ARBA" id="ARBA00004479"/>
    </source>
</evidence>
<dbReference type="Gene3D" id="2.60.40.1530">
    <property type="entry name" value="ntegrin, alpha v. Chain A, domain 4"/>
    <property type="match status" value="1"/>
</dbReference>
<accession>A0ABD2FSM8</accession>
<evidence type="ECO:0000256" key="3">
    <source>
        <dbReference type="ARBA" id="ARBA00023136"/>
    </source>
</evidence>
<keyword evidence="4" id="KW-0325">Glycoprotein</keyword>
<dbReference type="EMBL" id="JBIYXZ010002087">
    <property type="protein sequence ID" value="KAL3044550.1"/>
    <property type="molecule type" value="Genomic_DNA"/>
</dbReference>
<dbReference type="InterPro" id="IPR032695">
    <property type="entry name" value="Integrin_dom_sf"/>
</dbReference>
<proteinExistence type="predicted"/>
<gene>
    <name evidence="7" type="ORF">OYC64_012942</name>
</gene>
<comment type="caution">
    <text evidence="7">The sequence shown here is derived from an EMBL/GenBank/DDBJ whole genome shotgun (WGS) entry which is preliminary data.</text>
</comment>
<evidence type="ECO:0000313" key="7">
    <source>
        <dbReference type="EMBL" id="KAL3044550.1"/>
    </source>
</evidence>
<dbReference type="Proteomes" id="UP001619887">
    <property type="component" value="Unassembled WGS sequence"/>
</dbReference>
<dbReference type="Pfam" id="PF20806">
    <property type="entry name" value="Integrin_A_Ig_3"/>
    <property type="match status" value="1"/>
</dbReference>
<reference evidence="7 8" key="1">
    <citation type="journal article" date="2022" name="G3 (Bethesda)">
        <title>Evaluating Illumina-, Nanopore-, and PacBio-based genome assembly strategies with the bald notothen, Trematomus borchgrevinki.</title>
        <authorList>
            <person name="Rayamajhi N."/>
            <person name="Cheng C.C."/>
            <person name="Catchen J.M."/>
        </authorList>
    </citation>
    <scope>NUCLEOTIDE SEQUENCE [LARGE SCALE GENOMIC DNA]</scope>
    <source>
        <strain evidence="7">AGRC-2024</strain>
    </source>
</reference>
<protein>
    <recommendedName>
        <fullName evidence="6">Integrin alpha third immunoglobulin-like domain-containing protein</fullName>
    </recommendedName>
</protein>
<name>A0ABD2FSM8_PAGBO</name>
<keyword evidence="8" id="KW-1185">Reference proteome</keyword>
<dbReference type="InterPro" id="IPR048286">
    <property type="entry name" value="Integrin_alpha_Ig-like_3"/>
</dbReference>
<feature type="domain" description="Integrin alpha third immunoglobulin-like" evidence="6">
    <location>
        <begin position="9"/>
        <end position="79"/>
    </location>
</feature>
<feature type="region of interest" description="Disordered" evidence="5">
    <location>
        <begin position="85"/>
        <end position="104"/>
    </location>
</feature>
<evidence type="ECO:0000256" key="4">
    <source>
        <dbReference type="ARBA" id="ARBA00023180"/>
    </source>
</evidence>
<dbReference type="GO" id="GO:0016020">
    <property type="term" value="C:membrane"/>
    <property type="evidence" value="ECO:0007669"/>
    <property type="project" value="UniProtKB-SubCell"/>
</dbReference>
<evidence type="ECO:0000313" key="8">
    <source>
        <dbReference type="Proteomes" id="UP001619887"/>
    </source>
</evidence>
<evidence type="ECO:0000256" key="2">
    <source>
        <dbReference type="ARBA" id="ARBA00023037"/>
    </source>
</evidence>
<dbReference type="AlphaFoldDB" id="A0ABD2FSM8"/>
<evidence type="ECO:0000256" key="5">
    <source>
        <dbReference type="SAM" id="MobiDB-lite"/>
    </source>
</evidence>
<evidence type="ECO:0000259" key="6">
    <source>
        <dbReference type="Pfam" id="PF20806"/>
    </source>
</evidence>